<evidence type="ECO:0000313" key="2">
    <source>
        <dbReference type="EMBL" id="MDQ0904952.1"/>
    </source>
</evidence>
<name>A0AAW8F470_9ACTN</name>
<sequence length="29" mass="3276">MQMLRSIQGTALLQPGDRHQDHEQVAAED</sequence>
<comment type="caution">
    <text evidence="2">The sequence shown here is derived from an EMBL/GenBank/DDBJ whole genome shotgun (WGS) entry which is preliminary data.</text>
</comment>
<protein>
    <submittedName>
        <fullName evidence="2">Uncharacterized protein</fullName>
    </submittedName>
</protein>
<evidence type="ECO:0000313" key="3">
    <source>
        <dbReference type="Proteomes" id="UP001234216"/>
    </source>
</evidence>
<feature type="compositionally biased region" description="Polar residues" evidence="1">
    <location>
        <begin position="1"/>
        <end position="11"/>
    </location>
</feature>
<dbReference type="Proteomes" id="UP001234216">
    <property type="component" value="Unassembled WGS sequence"/>
</dbReference>
<reference evidence="2" key="1">
    <citation type="submission" date="2023-07" db="EMBL/GenBank/DDBJ databases">
        <title>Comparative genomics of wheat-associated soil bacteria to identify genetic determinants of phenazine resistance.</title>
        <authorList>
            <person name="Mouncey N."/>
        </authorList>
    </citation>
    <scope>NUCLEOTIDE SEQUENCE</scope>
    <source>
        <strain evidence="2">V4I22</strain>
    </source>
</reference>
<dbReference type="EMBL" id="JAUSZV010000005">
    <property type="protein sequence ID" value="MDQ0904952.1"/>
    <property type="molecule type" value="Genomic_DNA"/>
</dbReference>
<feature type="compositionally biased region" description="Basic and acidic residues" evidence="1">
    <location>
        <begin position="16"/>
        <end position="29"/>
    </location>
</feature>
<proteinExistence type="predicted"/>
<dbReference type="AlphaFoldDB" id="A0AAW8F470"/>
<accession>A0AAW8F470</accession>
<feature type="region of interest" description="Disordered" evidence="1">
    <location>
        <begin position="1"/>
        <end position="29"/>
    </location>
</feature>
<gene>
    <name evidence="2" type="ORF">QFZ22_000937</name>
</gene>
<organism evidence="2 3">
    <name type="scientific">Streptomyces canus</name>
    <dbReference type="NCBI Taxonomy" id="58343"/>
    <lineage>
        <taxon>Bacteria</taxon>
        <taxon>Bacillati</taxon>
        <taxon>Actinomycetota</taxon>
        <taxon>Actinomycetes</taxon>
        <taxon>Kitasatosporales</taxon>
        <taxon>Streptomycetaceae</taxon>
        <taxon>Streptomyces</taxon>
        <taxon>Streptomyces aurantiacus group</taxon>
    </lineage>
</organism>
<evidence type="ECO:0000256" key="1">
    <source>
        <dbReference type="SAM" id="MobiDB-lite"/>
    </source>
</evidence>